<organism evidence="1 2">
    <name type="scientific">Flaviramulus aquimarinus</name>
    <dbReference type="NCBI Taxonomy" id="1170456"/>
    <lineage>
        <taxon>Bacteria</taxon>
        <taxon>Pseudomonadati</taxon>
        <taxon>Bacteroidota</taxon>
        <taxon>Flavobacteriia</taxon>
        <taxon>Flavobacteriales</taxon>
        <taxon>Flavobacteriaceae</taxon>
        <taxon>Flaviramulus</taxon>
    </lineage>
</organism>
<reference evidence="2" key="1">
    <citation type="journal article" date="2019" name="Int. J. Syst. Evol. Microbiol.">
        <title>The Global Catalogue of Microorganisms (GCM) 10K type strain sequencing project: providing services to taxonomists for standard genome sequencing and annotation.</title>
        <authorList>
            <consortium name="The Broad Institute Genomics Platform"/>
            <consortium name="The Broad Institute Genome Sequencing Center for Infectious Disease"/>
            <person name="Wu L."/>
            <person name="Ma J."/>
        </authorList>
    </citation>
    <scope>NUCLEOTIDE SEQUENCE [LARGE SCALE GENOMIC DNA]</scope>
    <source>
        <strain evidence="2">JCM 18274</strain>
    </source>
</reference>
<name>A0ABP9F2X2_9FLAO</name>
<protein>
    <submittedName>
        <fullName evidence="1">Uncharacterized protein</fullName>
    </submittedName>
</protein>
<evidence type="ECO:0000313" key="2">
    <source>
        <dbReference type="Proteomes" id="UP001500433"/>
    </source>
</evidence>
<accession>A0ABP9F2X2</accession>
<sequence length="53" mass="5964">MEIIIKTNKVHISFFFSETNTIPVNKLIKNNIGDSIFSNNADGMIKEPNKIAI</sequence>
<keyword evidence="2" id="KW-1185">Reference proteome</keyword>
<gene>
    <name evidence="1" type="ORF">GCM10023311_17020</name>
</gene>
<dbReference type="Proteomes" id="UP001500433">
    <property type="component" value="Unassembled WGS sequence"/>
</dbReference>
<dbReference type="EMBL" id="BAABJH010000002">
    <property type="protein sequence ID" value="GAA4893129.1"/>
    <property type="molecule type" value="Genomic_DNA"/>
</dbReference>
<proteinExistence type="predicted"/>
<evidence type="ECO:0000313" key="1">
    <source>
        <dbReference type="EMBL" id="GAA4893129.1"/>
    </source>
</evidence>
<comment type="caution">
    <text evidence="1">The sequence shown here is derived from an EMBL/GenBank/DDBJ whole genome shotgun (WGS) entry which is preliminary data.</text>
</comment>